<dbReference type="EMBL" id="JH993848">
    <property type="protein sequence ID" value="ELQ76428.1"/>
    <property type="molecule type" value="Genomic_DNA"/>
</dbReference>
<dbReference type="InterPro" id="IPR031327">
    <property type="entry name" value="MCM"/>
</dbReference>
<dbReference type="InterPro" id="IPR056875">
    <property type="entry name" value="MCM8/REC_WHD"/>
</dbReference>
<dbReference type="GO" id="GO:0005634">
    <property type="term" value="C:nucleus"/>
    <property type="evidence" value="ECO:0007669"/>
    <property type="project" value="UniProtKB-SubCell"/>
</dbReference>
<gene>
    <name evidence="10" type="ORF">THOM_0589</name>
</gene>
<keyword evidence="4 7" id="KW-0067">ATP-binding</keyword>
<keyword evidence="3 7" id="KW-0547">Nucleotide-binding</keyword>
<dbReference type="Gene3D" id="3.40.50.300">
    <property type="entry name" value="P-loop containing nucleotide triphosphate hydrolases"/>
    <property type="match status" value="1"/>
</dbReference>
<accession>L7JY78</accession>
<dbReference type="AlphaFoldDB" id="L7JY78"/>
<dbReference type="InterPro" id="IPR041562">
    <property type="entry name" value="MCM_lid"/>
</dbReference>
<dbReference type="GO" id="GO:0003697">
    <property type="term" value="F:single-stranded DNA binding"/>
    <property type="evidence" value="ECO:0007669"/>
    <property type="project" value="TreeGrafter"/>
</dbReference>
<keyword evidence="6" id="KW-0539">Nucleus</keyword>
<keyword evidence="8" id="KW-0175">Coiled coil</keyword>
<feature type="domain" description="MCM C-terminal AAA(+) ATPase" evidence="9">
    <location>
        <begin position="1"/>
        <end position="139"/>
    </location>
</feature>
<sequence length="346" mass="39428">MLLNACSLLPKSTFVCGNSATTAGLTVSLTHDPVSNDYVADAGALVISDNGLCCIDEFDKLENPTSLLEVMEDQMVSVAKGGVVCKVPARTTIIAAANPKFGHYDASKKIKENIRFKQQVISRFDLVYLLRENVNEDYNVSENIIKKFRKEKKEAEESRKYGVNLVGAEIKDDLIDFVRNDSLSHLLRVAPTIYEQELLKKYILYARNVVNPVLTAEAKTKLQNYYVRLRKNENITIRDLESLMRLTEAKAKMELRNIASKKDAEIIIQLYEKTLFKEREQTIKKVDLLEYLKDISAQGQNIFSTHELNSFIERLGLKKPAEQIISNMNNQGYLIKKGKNQYEFRC</sequence>
<dbReference type="VEuPathDB" id="MicrosporidiaDB:THOM_0589"/>
<evidence type="ECO:0000256" key="1">
    <source>
        <dbReference type="ARBA" id="ARBA00004123"/>
    </source>
</evidence>
<dbReference type="InterPro" id="IPR027417">
    <property type="entry name" value="P-loop_NTPase"/>
</dbReference>
<feature type="coiled-coil region" evidence="8">
    <location>
        <begin position="131"/>
        <end position="158"/>
    </location>
</feature>
<dbReference type="GO" id="GO:0042555">
    <property type="term" value="C:MCM complex"/>
    <property type="evidence" value="ECO:0007669"/>
    <property type="project" value="TreeGrafter"/>
</dbReference>
<dbReference type="InParanoid" id="L7JY78"/>
<dbReference type="GO" id="GO:0006310">
    <property type="term" value="P:DNA recombination"/>
    <property type="evidence" value="ECO:0007669"/>
    <property type="project" value="UniProtKB-ARBA"/>
</dbReference>
<keyword evidence="5 7" id="KW-0238">DNA-binding</keyword>
<dbReference type="GO" id="GO:0017116">
    <property type="term" value="F:single-stranded DNA helicase activity"/>
    <property type="evidence" value="ECO:0007669"/>
    <property type="project" value="TreeGrafter"/>
</dbReference>
<evidence type="ECO:0000256" key="2">
    <source>
        <dbReference type="ARBA" id="ARBA00008010"/>
    </source>
</evidence>
<evidence type="ECO:0000256" key="6">
    <source>
        <dbReference type="ARBA" id="ARBA00023242"/>
    </source>
</evidence>
<protein>
    <submittedName>
        <fullName evidence="10">DNA replication licensing factor, MCM6 component</fullName>
    </submittedName>
</protein>
<evidence type="ECO:0000256" key="5">
    <source>
        <dbReference type="ARBA" id="ARBA00023125"/>
    </source>
</evidence>
<keyword evidence="11" id="KW-1185">Reference proteome</keyword>
<dbReference type="STRING" id="72359.L7JY78"/>
<organism evidence="10 11">
    <name type="scientific">Trachipleistophora hominis</name>
    <name type="common">Microsporidian parasite</name>
    <dbReference type="NCBI Taxonomy" id="72359"/>
    <lineage>
        <taxon>Eukaryota</taxon>
        <taxon>Fungi</taxon>
        <taxon>Fungi incertae sedis</taxon>
        <taxon>Microsporidia</taxon>
        <taxon>Pleistophoridae</taxon>
        <taxon>Trachipleistophora</taxon>
    </lineage>
</organism>
<dbReference type="Pfam" id="PF17855">
    <property type="entry name" value="MCM_lid"/>
    <property type="match status" value="1"/>
</dbReference>
<evidence type="ECO:0000313" key="11">
    <source>
        <dbReference type="Proteomes" id="UP000011185"/>
    </source>
</evidence>
<name>L7JY78_TRAHO</name>
<dbReference type="PRINTS" id="PR01657">
    <property type="entry name" value="MCMFAMILY"/>
</dbReference>
<reference evidence="10 11" key="1">
    <citation type="journal article" date="2012" name="PLoS Pathog.">
        <title>The genome of the obligate intracellular parasite Trachipleistophora hominis: new insights into microsporidian genome dynamics and reductive evolution.</title>
        <authorList>
            <person name="Heinz E."/>
            <person name="Williams T.A."/>
            <person name="Nakjang S."/>
            <person name="Noel C.J."/>
            <person name="Swan D.C."/>
            <person name="Goldberg A.V."/>
            <person name="Harris S.R."/>
            <person name="Weinmaier T."/>
            <person name="Markert S."/>
            <person name="Becher D."/>
            <person name="Bernhardt J."/>
            <person name="Dagan T."/>
            <person name="Hacker C."/>
            <person name="Lucocq J.M."/>
            <person name="Schweder T."/>
            <person name="Rattei T."/>
            <person name="Hall N."/>
            <person name="Hirt R.P."/>
            <person name="Embley T.M."/>
        </authorList>
    </citation>
    <scope>NUCLEOTIDE SEQUENCE [LARGE SCALE GENOMIC DNA]</scope>
</reference>
<proteinExistence type="inferred from homology"/>
<dbReference type="SUPFAM" id="SSF52540">
    <property type="entry name" value="P-loop containing nucleoside triphosphate hydrolases"/>
    <property type="match status" value="1"/>
</dbReference>
<evidence type="ECO:0000256" key="7">
    <source>
        <dbReference type="RuleBase" id="RU004070"/>
    </source>
</evidence>
<dbReference type="PANTHER" id="PTHR11630:SF47">
    <property type="entry name" value="DNA HELICASE MCM8"/>
    <property type="match status" value="1"/>
</dbReference>
<dbReference type="Pfam" id="PF00493">
    <property type="entry name" value="MCM"/>
    <property type="match status" value="1"/>
</dbReference>
<comment type="subcellular location">
    <subcellularLocation>
        <location evidence="1">Nucleus</location>
    </subcellularLocation>
</comment>
<evidence type="ECO:0000256" key="8">
    <source>
        <dbReference type="SAM" id="Coils"/>
    </source>
</evidence>
<evidence type="ECO:0000313" key="10">
    <source>
        <dbReference type="EMBL" id="ELQ76428.1"/>
    </source>
</evidence>
<dbReference type="InterPro" id="IPR001208">
    <property type="entry name" value="MCM_dom"/>
</dbReference>
<dbReference type="PROSITE" id="PS50051">
    <property type="entry name" value="MCM_2"/>
    <property type="match status" value="1"/>
</dbReference>
<evidence type="ECO:0000259" key="9">
    <source>
        <dbReference type="PROSITE" id="PS50051"/>
    </source>
</evidence>
<dbReference type="OrthoDB" id="7462577at2759"/>
<evidence type="ECO:0000256" key="4">
    <source>
        <dbReference type="ARBA" id="ARBA00022840"/>
    </source>
</evidence>
<dbReference type="GO" id="GO:0005524">
    <property type="term" value="F:ATP binding"/>
    <property type="evidence" value="ECO:0007669"/>
    <property type="project" value="UniProtKB-KW"/>
</dbReference>
<dbReference type="SMART" id="SM00350">
    <property type="entry name" value="MCM"/>
    <property type="match status" value="1"/>
</dbReference>
<dbReference type="HOGENOM" id="CLU_000995_7_2_1"/>
<comment type="similarity">
    <text evidence="2 7">Belongs to the MCM family.</text>
</comment>
<evidence type="ECO:0000256" key="3">
    <source>
        <dbReference type="ARBA" id="ARBA00022741"/>
    </source>
</evidence>
<dbReference type="OMA" id="ISDSMCE"/>
<dbReference type="CDD" id="cd22247">
    <property type="entry name" value="MCM8_WHD"/>
    <property type="match status" value="1"/>
</dbReference>
<dbReference type="Pfam" id="PF25051">
    <property type="entry name" value="WHD_MCM8"/>
    <property type="match status" value="1"/>
</dbReference>
<dbReference type="PANTHER" id="PTHR11630">
    <property type="entry name" value="DNA REPLICATION LICENSING FACTOR MCM FAMILY MEMBER"/>
    <property type="match status" value="1"/>
</dbReference>
<dbReference type="Proteomes" id="UP000011185">
    <property type="component" value="Unassembled WGS sequence"/>
</dbReference>